<comment type="caution">
    <text evidence="4">The sequence shown here is derived from an EMBL/GenBank/DDBJ whole genome shotgun (WGS) entry which is preliminary data.</text>
</comment>
<organism evidence="4 5">
    <name type="scientific">Acanthosepion pharaonis</name>
    <name type="common">Pharaoh cuttlefish</name>
    <name type="synonym">Sepia pharaonis</name>
    <dbReference type="NCBI Taxonomy" id="158019"/>
    <lineage>
        <taxon>Eukaryota</taxon>
        <taxon>Metazoa</taxon>
        <taxon>Spiralia</taxon>
        <taxon>Lophotrochozoa</taxon>
        <taxon>Mollusca</taxon>
        <taxon>Cephalopoda</taxon>
        <taxon>Coleoidea</taxon>
        <taxon>Decapodiformes</taxon>
        <taxon>Sepiida</taxon>
        <taxon>Sepiina</taxon>
        <taxon>Sepiidae</taxon>
        <taxon>Acanthosepion</taxon>
    </lineage>
</organism>
<name>A0A812CGC5_ACAPH</name>
<proteinExistence type="inferred from homology"/>
<protein>
    <recommendedName>
        <fullName evidence="3">Sulfotransferase domain-containing protein</fullName>
    </recommendedName>
</protein>
<evidence type="ECO:0000259" key="3">
    <source>
        <dbReference type="Pfam" id="PF00685"/>
    </source>
</evidence>
<sequence length="302" mass="35445">MEPEQIRKEIEESLDKLYDRDGESCPILKYKGVNFPNIPTLPESLSQIHLFPAHKDDIFICAYPCCGTHWMWEVTSMLLKEKAERIQGVKEEFMIDFIPARKFSEISPPRLFNTHLQPHFLPETVLSQNKIIFVVRNPKDVVVSFYKHSYGMLLRQYNGTFPSYFEMFIEKKITFGDYFEYMNKWWQVIKDNPNCLVVSYEEASQNLLKTVNKIGHFLGKPPSPELAAGITELCTFDRMKKEKVSTMDNQNQDEFWKPNYSFYRKGKVATWKEWLTVAQSERIDARVKTELADCGIPIVYSF</sequence>
<dbReference type="PANTHER" id="PTHR11783">
    <property type="entry name" value="SULFOTRANSFERASE SULT"/>
    <property type="match status" value="1"/>
</dbReference>
<dbReference type="InterPro" id="IPR027417">
    <property type="entry name" value="P-loop_NTPase"/>
</dbReference>
<dbReference type="Proteomes" id="UP000597762">
    <property type="component" value="Unassembled WGS sequence"/>
</dbReference>
<dbReference type="OrthoDB" id="205623at2759"/>
<keyword evidence="2" id="KW-0808">Transferase</keyword>
<dbReference type="EMBL" id="CAHIKZ030001601">
    <property type="protein sequence ID" value="CAE1269336.1"/>
    <property type="molecule type" value="Genomic_DNA"/>
</dbReference>
<comment type="similarity">
    <text evidence="1">Belongs to the sulfotransferase 1 family.</text>
</comment>
<keyword evidence="5" id="KW-1185">Reference proteome</keyword>
<dbReference type="SUPFAM" id="SSF52540">
    <property type="entry name" value="P-loop containing nucleoside triphosphate hydrolases"/>
    <property type="match status" value="1"/>
</dbReference>
<reference evidence="4" key="1">
    <citation type="submission" date="2021-01" db="EMBL/GenBank/DDBJ databases">
        <authorList>
            <person name="Li R."/>
            <person name="Bekaert M."/>
        </authorList>
    </citation>
    <scope>NUCLEOTIDE SEQUENCE</scope>
    <source>
        <strain evidence="4">Farmed</strain>
    </source>
</reference>
<dbReference type="AlphaFoldDB" id="A0A812CGC5"/>
<dbReference type="Gene3D" id="3.40.50.300">
    <property type="entry name" value="P-loop containing nucleotide triphosphate hydrolases"/>
    <property type="match status" value="1"/>
</dbReference>
<dbReference type="InterPro" id="IPR000863">
    <property type="entry name" value="Sulfotransferase_dom"/>
</dbReference>
<dbReference type="GO" id="GO:0008146">
    <property type="term" value="F:sulfotransferase activity"/>
    <property type="evidence" value="ECO:0007669"/>
    <property type="project" value="InterPro"/>
</dbReference>
<evidence type="ECO:0000313" key="5">
    <source>
        <dbReference type="Proteomes" id="UP000597762"/>
    </source>
</evidence>
<gene>
    <name evidence="4" type="ORF">SPHA_36523</name>
</gene>
<dbReference type="Pfam" id="PF00685">
    <property type="entry name" value="Sulfotransfer_1"/>
    <property type="match status" value="1"/>
</dbReference>
<evidence type="ECO:0000313" key="4">
    <source>
        <dbReference type="EMBL" id="CAE1269336.1"/>
    </source>
</evidence>
<feature type="domain" description="Sulfotransferase" evidence="3">
    <location>
        <begin position="55"/>
        <end position="295"/>
    </location>
</feature>
<evidence type="ECO:0000256" key="2">
    <source>
        <dbReference type="ARBA" id="ARBA00022679"/>
    </source>
</evidence>
<accession>A0A812CGC5</accession>
<evidence type="ECO:0000256" key="1">
    <source>
        <dbReference type="ARBA" id="ARBA00005771"/>
    </source>
</evidence>